<dbReference type="InterPro" id="IPR014764">
    <property type="entry name" value="DCN-prot"/>
</dbReference>
<dbReference type="SUPFAM" id="SSF46934">
    <property type="entry name" value="UBA-like"/>
    <property type="match status" value="1"/>
</dbReference>
<accession>A0A564Y9N6</accession>
<dbReference type="GO" id="GO:0000151">
    <property type="term" value="C:ubiquitin ligase complex"/>
    <property type="evidence" value="ECO:0007669"/>
    <property type="project" value="TreeGrafter"/>
</dbReference>
<dbReference type="PROSITE" id="PS51229">
    <property type="entry name" value="DCUN1"/>
    <property type="match status" value="1"/>
</dbReference>
<comment type="function">
    <text evidence="2">Neddylation of cullins play an essential role in the regulation of SCF-type complexes activity.</text>
</comment>
<name>A0A564Y9N6_HYMDI</name>
<dbReference type="GO" id="GO:0097602">
    <property type="term" value="F:cullin family protein binding"/>
    <property type="evidence" value="ECO:0007669"/>
    <property type="project" value="TreeGrafter"/>
</dbReference>
<dbReference type="GO" id="GO:0045116">
    <property type="term" value="P:protein neddylation"/>
    <property type="evidence" value="ECO:0007669"/>
    <property type="project" value="TreeGrafter"/>
</dbReference>
<dbReference type="FunFam" id="1.10.238.200:FF:000003">
    <property type="entry name" value="DCN1-like protein 3"/>
    <property type="match status" value="1"/>
</dbReference>
<dbReference type="PANTHER" id="PTHR12281:SF32">
    <property type="entry name" value="DCN1-LIKE PROTEIN"/>
    <property type="match status" value="1"/>
</dbReference>
<feature type="domain" description="DCUN1" evidence="3">
    <location>
        <begin position="54"/>
        <end position="245"/>
    </location>
</feature>
<dbReference type="GO" id="GO:0032182">
    <property type="term" value="F:ubiquitin-like protein binding"/>
    <property type="evidence" value="ECO:0007669"/>
    <property type="project" value="TreeGrafter"/>
</dbReference>
<dbReference type="InterPro" id="IPR005176">
    <property type="entry name" value="PONY_dom"/>
</dbReference>
<evidence type="ECO:0000313" key="4">
    <source>
        <dbReference type="EMBL" id="VUZ43960.1"/>
    </source>
</evidence>
<dbReference type="PANTHER" id="PTHR12281">
    <property type="entry name" value="RP42 RELATED"/>
    <property type="match status" value="1"/>
</dbReference>
<evidence type="ECO:0000259" key="3">
    <source>
        <dbReference type="PROSITE" id="PS51229"/>
    </source>
</evidence>
<dbReference type="Gene3D" id="1.10.238.10">
    <property type="entry name" value="EF-hand"/>
    <property type="match status" value="1"/>
</dbReference>
<dbReference type="AlphaFoldDB" id="A0A564Y9N6"/>
<dbReference type="Proteomes" id="UP000321570">
    <property type="component" value="Unassembled WGS sequence"/>
</dbReference>
<keyword evidence="5" id="KW-1185">Reference proteome</keyword>
<gene>
    <name evidence="4" type="ORF">WMSIL1_LOCUS4373</name>
</gene>
<reference evidence="4 5" key="1">
    <citation type="submission" date="2019-07" db="EMBL/GenBank/DDBJ databases">
        <authorList>
            <person name="Jastrzebski P J."/>
            <person name="Paukszto L."/>
            <person name="Jastrzebski P J."/>
        </authorList>
    </citation>
    <scope>NUCLEOTIDE SEQUENCE [LARGE SCALE GENOMIC DNA]</scope>
    <source>
        <strain evidence="4 5">WMS-il1</strain>
    </source>
</reference>
<organism evidence="4 5">
    <name type="scientific">Hymenolepis diminuta</name>
    <name type="common">Rat tapeworm</name>
    <dbReference type="NCBI Taxonomy" id="6216"/>
    <lineage>
        <taxon>Eukaryota</taxon>
        <taxon>Metazoa</taxon>
        <taxon>Spiralia</taxon>
        <taxon>Lophotrochozoa</taxon>
        <taxon>Platyhelminthes</taxon>
        <taxon>Cestoda</taxon>
        <taxon>Eucestoda</taxon>
        <taxon>Cyclophyllidea</taxon>
        <taxon>Hymenolepididae</taxon>
        <taxon>Hymenolepis</taxon>
    </lineage>
</organism>
<dbReference type="Gene3D" id="1.10.238.200">
    <property type="entry name" value="Cullin, PONY binding domain"/>
    <property type="match status" value="1"/>
</dbReference>
<dbReference type="Gene3D" id="1.10.8.10">
    <property type="entry name" value="DNA helicase RuvA subunit, C-terminal domain"/>
    <property type="match status" value="1"/>
</dbReference>
<keyword evidence="1" id="KW-0833">Ubl conjugation pathway</keyword>
<dbReference type="FunFam" id="1.10.238.10:FF:000030">
    <property type="entry name" value="DCN1-like protein"/>
    <property type="match status" value="1"/>
</dbReference>
<evidence type="ECO:0000256" key="2">
    <source>
        <dbReference type="RuleBase" id="RU410713"/>
    </source>
</evidence>
<evidence type="ECO:0000313" key="5">
    <source>
        <dbReference type="Proteomes" id="UP000321570"/>
    </source>
</evidence>
<protein>
    <recommendedName>
        <fullName evidence="2">Defective in cullin neddylation protein</fullName>
    </recommendedName>
</protein>
<dbReference type="InterPro" id="IPR042460">
    <property type="entry name" value="DCN1-like_PONY"/>
</dbReference>
<dbReference type="GO" id="GO:0031624">
    <property type="term" value="F:ubiquitin conjugating enzyme binding"/>
    <property type="evidence" value="ECO:0007669"/>
    <property type="project" value="TreeGrafter"/>
</dbReference>
<proteinExistence type="predicted"/>
<evidence type="ECO:0000256" key="1">
    <source>
        <dbReference type="ARBA" id="ARBA00022786"/>
    </source>
</evidence>
<dbReference type="Pfam" id="PF03556">
    <property type="entry name" value="Cullin_binding"/>
    <property type="match status" value="1"/>
</dbReference>
<dbReference type="Pfam" id="PF14555">
    <property type="entry name" value="UBA_4"/>
    <property type="match status" value="1"/>
</dbReference>
<dbReference type="EMBL" id="CABIJS010000122">
    <property type="protein sequence ID" value="VUZ43960.1"/>
    <property type="molecule type" value="Genomic_DNA"/>
</dbReference>
<dbReference type="InterPro" id="IPR009060">
    <property type="entry name" value="UBA-like_sf"/>
</dbReference>
<sequence>MEKFRPQGGKDRILRKFLSISQSDEKTAISCLNANNWKLESSLEFFYNRYSKILNDNKIEELYQRYCDSEHPDRILATGMERFIVTDLKLNPASRLVLILAWKFGARTQGEFTKDEFFHGLHALECDSIESLQKRLPTLESEIEKPDAFKSLYTFTFGFANVDRFNAKSLRIDDAIAYMDLLLRGRFVHLDLWFKFLREKNQAAISKDTWDLLLAFARTIAPDFSDYDVEGAWPVLIDEFVEWARPYIISGAK</sequence>
<dbReference type="GO" id="GO:2000436">
    <property type="term" value="P:positive regulation of protein neddylation"/>
    <property type="evidence" value="ECO:0007669"/>
    <property type="project" value="UniProtKB-ARBA"/>
</dbReference>
<dbReference type="GO" id="GO:0005886">
    <property type="term" value="C:plasma membrane"/>
    <property type="evidence" value="ECO:0007669"/>
    <property type="project" value="UniProtKB-ARBA"/>
</dbReference>